<dbReference type="AlphaFoldDB" id="A0A9P3LH87"/>
<protein>
    <recommendedName>
        <fullName evidence="3">Heterokaryon incompatibility domain-containing protein</fullName>
    </recommendedName>
</protein>
<evidence type="ECO:0000313" key="1">
    <source>
        <dbReference type="EMBL" id="GJE94693.1"/>
    </source>
</evidence>
<gene>
    <name evidence="1" type="ORF">PsYK624_108640</name>
</gene>
<reference evidence="1 2" key="1">
    <citation type="submission" date="2021-08" db="EMBL/GenBank/DDBJ databases">
        <title>Draft Genome Sequence of Phanerochaete sordida strain YK-624.</title>
        <authorList>
            <person name="Mori T."/>
            <person name="Dohra H."/>
            <person name="Suzuki T."/>
            <person name="Kawagishi H."/>
            <person name="Hirai H."/>
        </authorList>
    </citation>
    <scope>NUCLEOTIDE SEQUENCE [LARGE SCALE GENOMIC DNA]</scope>
    <source>
        <strain evidence="1 2">YK-624</strain>
    </source>
</reference>
<evidence type="ECO:0008006" key="3">
    <source>
        <dbReference type="Google" id="ProtNLM"/>
    </source>
</evidence>
<dbReference type="Proteomes" id="UP000703269">
    <property type="component" value="Unassembled WGS sequence"/>
</dbReference>
<organism evidence="1 2">
    <name type="scientific">Phanerochaete sordida</name>
    <dbReference type="NCBI Taxonomy" id="48140"/>
    <lineage>
        <taxon>Eukaryota</taxon>
        <taxon>Fungi</taxon>
        <taxon>Dikarya</taxon>
        <taxon>Basidiomycota</taxon>
        <taxon>Agaricomycotina</taxon>
        <taxon>Agaricomycetes</taxon>
        <taxon>Polyporales</taxon>
        <taxon>Phanerochaetaceae</taxon>
        <taxon>Phanerochaete</taxon>
    </lineage>
</organism>
<sequence>MDDRIVAEMEAQFRRLLAEPDGRQDTGHAPRSEPHAPLPVIFELFPLAKKVSVPKQIRFKGPGALPNELAKISCQRLGRQRLLNALNDIHGTRYTLDPKESHLSWQLAICISKGWDLGTAYSHMRPRWQAKDFGGPLIEDLDFGDIDVYNIAARAARAIGRRDQSVFTDPFGVLCYIPPRRVWDLYSNRVIDYGVVELWEDTSGLVWRISHSWVDASELRTVMTPINNFQWPVPIPADVDLEQVRIELLNAGAQYAWLDVLCLRQSGLEEHEELRKKEWRVDVPSIGFVYSPPHRSRRPVEYGPVACYFNGLGRPFVLEEGTLSSQRHWLNRAWTLQEHKHDMITLGLTPASPTRAHARHSAVVRQFYERLDMLPSHPPPNIFAVLRSMQPRAAAKPTDKVFGLAYFLVTPRYPHGVPAYLENEDPEAAWLRLLGAMEQRYRLDLVFLFPRAGDGKVAWAPSWKQVMYCDLSALAAAPATDYRHTHFLHERVSNFMERLPDFVADFIPDLIKDPEEGLLSQPVLQLVSERHVKKILDATGQLFTRGYAVTSCIVRGLGGLPAVGAPRRGYVQIAGNTVEVRVAHRELIPDGEYALVGRDGVTSEVWVVAKLVQQDRRRFSGSTLWIRKVSVLLMTTDSRLKLGSLDPGELMSLRFT</sequence>
<name>A0A9P3LH87_9APHY</name>
<proteinExistence type="predicted"/>
<keyword evidence="2" id="KW-1185">Reference proteome</keyword>
<comment type="caution">
    <text evidence="1">The sequence shown here is derived from an EMBL/GenBank/DDBJ whole genome shotgun (WGS) entry which is preliminary data.</text>
</comment>
<dbReference type="OrthoDB" id="3226657at2759"/>
<dbReference type="EMBL" id="BPQB01000042">
    <property type="protein sequence ID" value="GJE94693.1"/>
    <property type="molecule type" value="Genomic_DNA"/>
</dbReference>
<accession>A0A9P3LH87</accession>
<evidence type="ECO:0000313" key="2">
    <source>
        <dbReference type="Proteomes" id="UP000703269"/>
    </source>
</evidence>